<sequence>MKTITRRSLLALLALCSTLVLPAAEIPVSSVPARVHANDDKVTRGVSRLMVALRLGNPSATLPDGTWLYRGYSTRSAEGLAGPAATLVVRFNATGVSSLHLADREAVVALRTSPAKPAGDRILVVTQSSR</sequence>
<dbReference type="EMBL" id="SDHX01000002">
    <property type="protein sequence ID" value="RXK53754.1"/>
    <property type="molecule type" value="Genomic_DNA"/>
</dbReference>
<feature type="chain" id="PRO_5020798369" evidence="1">
    <location>
        <begin position="24"/>
        <end position="130"/>
    </location>
</feature>
<evidence type="ECO:0000256" key="1">
    <source>
        <dbReference type="SAM" id="SignalP"/>
    </source>
</evidence>
<feature type="signal peptide" evidence="1">
    <location>
        <begin position="1"/>
        <end position="23"/>
    </location>
</feature>
<keyword evidence="1" id="KW-0732">Signal</keyword>
<evidence type="ECO:0000313" key="3">
    <source>
        <dbReference type="Proteomes" id="UP000290218"/>
    </source>
</evidence>
<name>A0A4Q1C5M8_9BACT</name>
<keyword evidence="3" id="KW-1185">Reference proteome</keyword>
<reference evidence="2 3" key="1">
    <citation type="submission" date="2019-01" db="EMBL/GenBank/DDBJ databases">
        <title>Lacunisphaera sp. strain TWA-58.</title>
        <authorList>
            <person name="Chen W.-M."/>
        </authorList>
    </citation>
    <scope>NUCLEOTIDE SEQUENCE [LARGE SCALE GENOMIC DNA]</scope>
    <source>
        <strain evidence="2 3">TWA-58</strain>
    </source>
</reference>
<accession>A0A4Q1C5M8</accession>
<dbReference type="RefSeq" id="WP_129049755.1">
    <property type="nucleotide sequence ID" value="NZ_SDHX01000002.1"/>
</dbReference>
<dbReference type="Proteomes" id="UP000290218">
    <property type="component" value="Unassembled WGS sequence"/>
</dbReference>
<dbReference type="AlphaFoldDB" id="A0A4Q1C5M8"/>
<comment type="caution">
    <text evidence="2">The sequence shown here is derived from an EMBL/GenBank/DDBJ whole genome shotgun (WGS) entry which is preliminary data.</text>
</comment>
<proteinExistence type="predicted"/>
<protein>
    <submittedName>
        <fullName evidence="2">Uncharacterized protein</fullName>
    </submittedName>
</protein>
<gene>
    <name evidence="2" type="ORF">ESB00_18890</name>
</gene>
<organism evidence="2 3">
    <name type="scientific">Oleiharenicola lentus</name>
    <dbReference type="NCBI Taxonomy" id="2508720"/>
    <lineage>
        <taxon>Bacteria</taxon>
        <taxon>Pseudomonadati</taxon>
        <taxon>Verrucomicrobiota</taxon>
        <taxon>Opitutia</taxon>
        <taxon>Opitutales</taxon>
        <taxon>Opitutaceae</taxon>
        <taxon>Oleiharenicola</taxon>
    </lineage>
</organism>
<evidence type="ECO:0000313" key="2">
    <source>
        <dbReference type="EMBL" id="RXK53754.1"/>
    </source>
</evidence>